<feature type="region of interest" description="Disordered" evidence="1">
    <location>
        <begin position="864"/>
        <end position="900"/>
    </location>
</feature>
<accession>A0A930KXT4</accession>
<dbReference type="AlphaFoldDB" id="A0A930KXT4"/>
<reference evidence="3" key="1">
    <citation type="submission" date="2020-04" db="EMBL/GenBank/DDBJ databases">
        <title>Deep metagenomics examines the oral microbiome during advanced dental caries in children, revealing novel taxa and co-occurrences with host molecules.</title>
        <authorList>
            <person name="Baker J.L."/>
            <person name="Morton J.T."/>
            <person name="Dinis M."/>
            <person name="Alvarez R."/>
            <person name="Tran N.C."/>
            <person name="Knight R."/>
            <person name="Edlund A."/>
        </authorList>
    </citation>
    <scope>NUCLEOTIDE SEQUENCE</scope>
    <source>
        <strain evidence="3">JCVI_39_bin.18</strain>
    </source>
</reference>
<dbReference type="Pfam" id="PF10593">
    <property type="entry name" value="Z1"/>
    <property type="match status" value="1"/>
</dbReference>
<dbReference type="EMBL" id="JABZXO010000023">
    <property type="protein sequence ID" value="MBF1657835.1"/>
    <property type="molecule type" value="Genomic_DNA"/>
</dbReference>
<evidence type="ECO:0000313" key="4">
    <source>
        <dbReference type="Proteomes" id="UP000770330"/>
    </source>
</evidence>
<protein>
    <submittedName>
        <fullName evidence="3">Z1 domain-containing protein</fullName>
    </submittedName>
</protein>
<dbReference type="Proteomes" id="UP000770330">
    <property type="component" value="Unassembled WGS sequence"/>
</dbReference>
<comment type="caution">
    <text evidence="3">The sequence shown here is derived from an EMBL/GenBank/DDBJ whole genome shotgun (WGS) entry which is preliminary data.</text>
</comment>
<name>A0A930KXT4_9MICC</name>
<gene>
    <name evidence="3" type="ORF">HXO61_07905</name>
</gene>
<evidence type="ECO:0000256" key="1">
    <source>
        <dbReference type="SAM" id="MobiDB-lite"/>
    </source>
</evidence>
<organism evidence="3 4">
    <name type="scientific">Rothia mucilaginosa</name>
    <dbReference type="NCBI Taxonomy" id="43675"/>
    <lineage>
        <taxon>Bacteria</taxon>
        <taxon>Bacillati</taxon>
        <taxon>Actinomycetota</taxon>
        <taxon>Actinomycetes</taxon>
        <taxon>Micrococcales</taxon>
        <taxon>Micrococcaceae</taxon>
        <taxon>Rothia</taxon>
    </lineage>
</organism>
<dbReference type="InterPro" id="IPR018310">
    <property type="entry name" value="Put_endonuclease_Z1-dom"/>
</dbReference>
<proteinExistence type="predicted"/>
<dbReference type="RefSeq" id="WP_303945304.1">
    <property type="nucleotide sequence ID" value="NZ_JABZXO010000023.1"/>
</dbReference>
<evidence type="ECO:0000259" key="2">
    <source>
        <dbReference type="Pfam" id="PF10593"/>
    </source>
</evidence>
<feature type="domain" description="Putative endonuclease Z1" evidence="2">
    <location>
        <begin position="404"/>
        <end position="624"/>
    </location>
</feature>
<feature type="compositionally biased region" description="Acidic residues" evidence="1">
    <location>
        <begin position="872"/>
        <end position="900"/>
    </location>
</feature>
<sequence>MAEEISKPEQRIYDIAAREHISYEEACRLAIDGLLDSGVVTEEMVVPSYEEALRSIQKRQATEAKGMKESWYDTTKPDTPIWSILHEELKAKIGKEGASTIHRESNKVVGFLADPNAKDLKRKGLVVGYVQSGKTANFSAVIAKAVDEGYRFVIVLAGMYNNLRRQTQERLDNDVLSACDEYKGVRPLTDVTGDISWKPIQWGFKGKDIVFFAVVKKNSRRLENLLHKLEVANKEGLLDNVPVLIIDDESDQATPNTAKEDEEYSSINRLLRQIWDQVSTGSYVAYTATPFANVLMNPDDEERYTEHVKSSNSDNPEGEDIERYPGLYPSDFIYALEQPKGYIGASHIFGTPFWASENADGTLDDGLDIDAVRPISEGDAKVLRPPTAKEAKEGAVYAPKMVPSLENAVLWFMIATALRRRRAQKKQHSSMLIHFSQRVETHFEAYEIIKDYISELQENYDQSEINDAMQGLYEREVARMRAVRPEAVYPEWDELKPAVYKTICETKCIVENGSSEERLEYIADSPATYVVVGGNTLARGLTLEGLISSYYIRTSKTYDTLLQMGRWFGFRPMYEDLIRLWTTGGIQSYYRHLAGVEEEIREEIRRKGNSPKTVGVKIRTHPGVLQVTAPNKMRHAKVFNLDFTGKLHQLTRFDEKNTEVLNHNIQVFESLVNTISGSQEALRGKNNGSYLFTRVPVETVLTYLKDFEIHPSHNKTVMGKMVEWIGKYVDQDWNVIIYSGTRKNMIQRNFAGLDIRMANRSAEINSEPGVTDLGALTVAGSEVVDLKILADAGILKDPDKFKKVKEKEWPALRYLNGNTPLLVIYVVNPQSPSEGRATRRDLDATAPVVLHAVLLPQVAGSGDGHFVAVETNDPEPDEEEQEEDNSFLDLDDDDEGDYDG</sequence>
<evidence type="ECO:0000313" key="3">
    <source>
        <dbReference type="EMBL" id="MBF1657835.1"/>
    </source>
</evidence>